<comment type="caution">
    <text evidence="1">The sequence shown here is derived from an EMBL/GenBank/DDBJ whole genome shotgun (WGS) entry which is preliminary data.</text>
</comment>
<evidence type="ECO:0000313" key="2">
    <source>
        <dbReference type="Proteomes" id="UP000280395"/>
    </source>
</evidence>
<name>A0A3M5V184_PSESX</name>
<proteinExistence type="predicted"/>
<dbReference type="EMBL" id="RBUA01000982">
    <property type="protein sequence ID" value="RMU51931.1"/>
    <property type="molecule type" value="Genomic_DNA"/>
</dbReference>
<gene>
    <name evidence="1" type="ORF">ALP29_200483</name>
</gene>
<sequence length="173" mass="19172">MDATQRVEGFFRFLRNGQFACPTVCRLGGERQTCLLEALCRQGEAFQFHPLVLPGPCEVARSLMPFLTSLISLGQNKVAGIVFGEPLHLFTEQFDDDFVKCIGSQLQRPFLQPIHRIHCQPCLAQTGQNLADRLLLFCGVFQAFGAVLQRVDVLVVSIVSMVGEQFDRAVGTA</sequence>
<organism evidence="1 2">
    <name type="scientific">Pseudomonas syringae pv. avii</name>
    <dbReference type="NCBI Taxonomy" id="663959"/>
    <lineage>
        <taxon>Bacteria</taxon>
        <taxon>Pseudomonadati</taxon>
        <taxon>Pseudomonadota</taxon>
        <taxon>Gammaproteobacteria</taxon>
        <taxon>Pseudomonadales</taxon>
        <taxon>Pseudomonadaceae</taxon>
        <taxon>Pseudomonas</taxon>
        <taxon>Pseudomonas syringae</taxon>
    </lineage>
</organism>
<reference evidence="1 2" key="1">
    <citation type="submission" date="2018-08" db="EMBL/GenBank/DDBJ databases">
        <title>Recombination of ecologically and evolutionarily significant loci maintains genetic cohesion in the Pseudomonas syringae species complex.</title>
        <authorList>
            <person name="Dillon M."/>
            <person name="Thakur S."/>
            <person name="Almeida R.N.D."/>
            <person name="Weir B.S."/>
            <person name="Guttman D.S."/>
        </authorList>
    </citation>
    <scope>NUCLEOTIDE SEQUENCE [LARGE SCALE GENOMIC DNA]</scope>
    <source>
        <strain evidence="1 2">ICMP 14479</strain>
    </source>
</reference>
<evidence type="ECO:0000313" key="1">
    <source>
        <dbReference type="EMBL" id="RMU51931.1"/>
    </source>
</evidence>
<accession>A0A3M5V184</accession>
<dbReference type="AlphaFoldDB" id="A0A3M5V184"/>
<dbReference type="Proteomes" id="UP000280395">
    <property type="component" value="Unassembled WGS sequence"/>
</dbReference>
<protein>
    <submittedName>
        <fullName evidence="1">Uncharacterized protein</fullName>
    </submittedName>
</protein>